<protein>
    <submittedName>
        <fullName evidence="1">Uncharacterized protein</fullName>
    </submittedName>
</protein>
<evidence type="ECO:0000313" key="1">
    <source>
        <dbReference type="EMBL" id="BDN82346.1"/>
    </source>
</evidence>
<organism evidence="1 2">
    <name type="scientific">Mycobacterium pseudoshottsii</name>
    <dbReference type="NCBI Taxonomy" id="265949"/>
    <lineage>
        <taxon>Bacteria</taxon>
        <taxon>Bacillati</taxon>
        <taxon>Actinomycetota</taxon>
        <taxon>Actinomycetes</taxon>
        <taxon>Mycobacteriales</taxon>
        <taxon>Mycobacteriaceae</taxon>
        <taxon>Mycobacterium</taxon>
        <taxon>Mycobacterium ulcerans group</taxon>
    </lineage>
</organism>
<keyword evidence="2" id="KW-1185">Reference proteome</keyword>
<dbReference type="AlphaFoldDB" id="A0A9N7LPW7"/>
<proteinExistence type="predicted"/>
<name>A0A9N7LPW7_9MYCO</name>
<dbReference type="EMBL" id="AP026367">
    <property type="protein sequence ID" value="BDN82346.1"/>
    <property type="molecule type" value="Genomic_DNA"/>
</dbReference>
<sequence length="116" mass="13412">MLFTENRPGYSDLAIDIANVHQTVLESAKFKKFAHKVDEVVDEWFAARRSHLAKIDENTKPAELIGEISDDLLARFKSIPLLDEYDVYEQLMTYWNETTMHDDVFMIMNDGWLGAA</sequence>
<evidence type="ECO:0000313" key="2">
    <source>
        <dbReference type="Proteomes" id="UP001058626"/>
    </source>
</evidence>
<gene>
    <name evidence="1" type="ORF">NJB1907Z4_C25610</name>
</gene>
<dbReference type="Proteomes" id="UP001058626">
    <property type="component" value="Chromosome"/>
</dbReference>
<reference evidence="1" key="1">
    <citation type="submission" date="2022-06" db="EMBL/GenBank/DDBJ databases">
        <title>Complete genome sequence of Mycobacterium pseudoshottsii NJB1907-Z4.</title>
        <authorList>
            <person name="Komine T."/>
            <person name="Fukano H."/>
            <person name="Wada S."/>
        </authorList>
    </citation>
    <scope>NUCLEOTIDE SEQUENCE</scope>
    <source>
        <strain evidence="1">NJB1907-Z4</strain>
    </source>
</reference>
<accession>A0A9N7LPW7</accession>